<keyword evidence="7" id="KW-0539">Nucleus</keyword>
<evidence type="ECO:0000256" key="2">
    <source>
        <dbReference type="ARBA" id="ARBA00010977"/>
    </source>
</evidence>
<comment type="similarity">
    <text evidence="2">Belongs to the ORC3 family.</text>
</comment>
<protein>
    <recommendedName>
        <fullName evidence="3">Origin recognition complex subunit 3</fullName>
    </recommendedName>
</protein>
<dbReference type="GO" id="GO:0003688">
    <property type="term" value="F:DNA replication origin binding"/>
    <property type="evidence" value="ECO:0007669"/>
    <property type="project" value="TreeGrafter"/>
</dbReference>
<dbReference type="GO" id="GO:0005656">
    <property type="term" value="C:nuclear pre-replicative complex"/>
    <property type="evidence" value="ECO:0007669"/>
    <property type="project" value="TreeGrafter"/>
</dbReference>
<feature type="domain" description="Origin recognition complex subunit 3 insertion" evidence="13">
    <location>
        <begin position="347"/>
        <end position="572"/>
    </location>
</feature>
<dbReference type="InterPro" id="IPR040855">
    <property type="entry name" value="ORC_WH_C"/>
</dbReference>
<keyword evidence="4" id="KW-0597">Phosphoprotein</keyword>
<dbReference type="EMBL" id="GDIQ01051400">
    <property type="protein sequence ID" value="JAN43337.1"/>
    <property type="molecule type" value="Transcribed_RNA"/>
</dbReference>
<evidence type="ECO:0000256" key="8">
    <source>
        <dbReference type="ARBA" id="ARBA00026084"/>
    </source>
</evidence>
<dbReference type="EMBL" id="GDIQ01063497">
    <property type="protein sequence ID" value="JAN31240.1"/>
    <property type="molecule type" value="Transcribed_RNA"/>
</dbReference>
<dbReference type="OrthoDB" id="10265211at2759"/>
<evidence type="ECO:0000259" key="13">
    <source>
        <dbReference type="Pfam" id="PF19675"/>
    </source>
</evidence>
<keyword evidence="6" id="KW-0238">DNA-binding</keyword>
<keyword evidence="5" id="KW-0235">DNA replication</keyword>
<evidence type="ECO:0000256" key="1">
    <source>
        <dbReference type="ARBA" id="ARBA00004123"/>
    </source>
</evidence>
<dbReference type="PANTHER" id="PTHR12748:SF0">
    <property type="entry name" value="ORIGIN RECOGNITION COMPLEX SUBUNIT 3"/>
    <property type="match status" value="1"/>
</dbReference>
<dbReference type="InterPro" id="IPR045663">
    <property type="entry name" value="ORC3_ins"/>
</dbReference>
<dbReference type="GO" id="GO:0005664">
    <property type="term" value="C:nuclear origin of replication recognition complex"/>
    <property type="evidence" value="ECO:0007669"/>
    <property type="project" value="InterPro"/>
</dbReference>
<dbReference type="EMBL" id="GDIQ01030345">
    <property type="protein sequence ID" value="JAN64392.1"/>
    <property type="molecule type" value="Transcribed_RNA"/>
</dbReference>
<dbReference type="Pfam" id="PF18137">
    <property type="entry name" value="WHD_ORC"/>
    <property type="match status" value="1"/>
</dbReference>
<evidence type="ECO:0000256" key="4">
    <source>
        <dbReference type="ARBA" id="ARBA00022553"/>
    </source>
</evidence>
<reference evidence="14" key="1">
    <citation type="submission" date="2015-10" db="EMBL/GenBank/DDBJ databases">
        <title>EvidentialGene: Evidence-directed Construction of Complete mRNA Transcriptomes without Genomes.</title>
        <authorList>
            <person name="Gilbert D.G."/>
        </authorList>
    </citation>
    <scope>NUCLEOTIDE SEQUENCE</scope>
</reference>
<dbReference type="Pfam" id="PF07034">
    <property type="entry name" value="ORC3_N"/>
    <property type="match status" value="1"/>
</dbReference>
<evidence type="ECO:0000256" key="7">
    <source>
        <dbReference type="ARBA" id="ARBA00023242"/>
    </source>
</evidence>
<dbReference type="GO" id="GO:0031261">
    <property type="term" value="C:DNA replication preinitiation complex"/>
    <property type="evidence" value="ECO:0007669"/>
    <property type="project" value="TreeGrafter"/>
</dbReference>
<evidence type="ECO:0000256" key="10">
    <source>
        <dbReference type="SAM" id="MobiDB-lite"/>
    </source>
</evidence>
<dbReference type="InterPro" id="IPR045667">
    <property type="entry name" value="ORC3_N"/>
</dbReference>
<dbReference type="PANTHER" id="PTHR12748">
    <property type="entry name" value="ORIGIN RECOGNITION COMPLEX SUBUNIT 3"/>
    <property type="match status" value="1"/>
</dbReference>
<feature type="domain" description="Origin recognition complex subunit 3 N-terminal" evidence="11">
    <location>
        <begin position="3"/>
        <end position="336"/>
    </location>
</feature>
<evidence type="ECO:0000256" key="3">
    <source>
        <dbReference type="ARBA" id="ARBA00019085"/>
    </source>
</evidence>
<evidence type="ECO:0000256" key="6">
    <source>
        <dbReference type="ARBA" id="ARBA00023125"/>
    </source>
</evidence>
<proteinExistence type="inferred from homology"/>
<feature type="region of interest" description="Disordered" evidence="10">
    <location>
        <begin position="16"/>
        <end position="39"/>
    </location>
</feature>
<evidence type="ECO:0000256" key="5">
    <source>
        <dbReference type="ARBA" id="ARBA00022705"/>
    </source>
</evidence>
<feature type="domain" description="Origin recognition complex subunit 3 winged helix C-terminal" evidence="12">
    <location>
        <begin position="596"/>
        <end position="705"/>
    </location>
</feature>
<evidence type="ECO:0000259" key="12">
    <source>
        <dbReference type="Pfam" id="PF18137"/>
    </source>
</evidence>
<dbReference type="InterPro" id="IPR020795">
    <property type="entry name" value="ORC3"/>
</dbReference>
<sequence>MATTSSFSKGCFVFKAKPESSGKSPRKKTKKSSNLLHRSNGDLNASSLFGKCDKSSMEIRQDSYKKIWMSTKKKSEDIISDSHKQLLHDVSQFVSENADIGQSSIPTALVALGVNLPDHAAFFSLLDSTLNAHVSPFVAMLNSKECPSLKNMVLKAIQKLTSCDLADDDAEKDEEADEIVPVKPSSKIKTFANLATWYSNVVIKTPLIIILQDLESFSTQQLQDFVLLCREYRVRNKLPIQFIMGIATTVTLQQQLHHRTSVCLATKSFQSRPSIVLLNHLIEQLFMNSSVLKLGPRLMQLLLDGFLYHDLSLSSFLMRVHLIIMQHYITLPVSSLCCSMSELIDRIKKLSAADLDLYRQVPSFMKFIENNRSKVSLLTDDKEFRSFLQKSLEDLNSYSKDFSLSCRILHCLSDGMPDALFGKSLREVYINFLIGAESEDWDRFIQLLNISTSYELQSRIQAALTALKESDVSSALSDFSTSLVLFSEELKRLEQAPDTDTATSPKSPNVFVPKGKKLDKFELKAQLLASAKQARPTSKFDEIKSEIVSWLNSHLARQLKSPTTILFHEVFYAGSQVQSSWDIVPWIRRQVQPVPRVAISKALSDPASYLGCNCCSSNGQGSQILSTMPDLCIVYKLHTECGRLINLYDWMLSFNAIQQKDKDDENEEIEPIIQARFIRAVAQLQLLGFIQSSKRKTDHVARLTWGV</sequence>
<comment type="subunit">
    <text evidence="8">Component of ORC, a complex composed of at least 6 subunits: ORC1, ORC2, ORC3, ORC4, ORC5 and ORC6. ORC is regulated in a cell-cycle dependent manner. It is sequentially assembled at the exit from anaphase of mitosis and disassembled as cells enter S phase.</text>
</comment>
<dbReference type="AlphaFoldDB" id="A0A0P5GUY7"/>
<name>A0A0P5GUY7_9CRUS</name>
<dbReference type="CDD" id="cd20704">
    <property type="entry name" value="Orc3"/>
    <property type="match status" value="1"/>
</dbReference>
<dbReference type="GO" id="GO:0006270">
    <property type="term" value="P:DNA replication initiation"/>
    <property type="evidence" value="ECO:0007669"/>
    <property type="project" value="TreeGrafter"/>
</dbReference>
<comment type="function">
    <text evidence="9">Component of the origin recognition complex (ORC) that binds origins of replication. DNA-binding is ATP-dependent. The specific DNA sequences that define origins of replication have not been identified yet. ORC is required to assemble the pre-replication complex necessary to initiate DNA replication. Binds histone H3 and H4 trimethylation marks H3K9me3, H3K27me3 and H4K20me3.</text>
</comment>
<accession>A0A0P5GUY7</accession>
<evidence type="ECO:0000259" key="11">
    <source>
        <dbReference type="Pfam" id="PF07034"/>
    </source>
</evidence>
<dbReference type="Pfam" id="PF19675">
    <property type="entry name" value="ORC3_ins"/>
    <property type="match status" value="1"/>
</dbReference>
<evidence type="ECO:0000256" key="9">
    <source>
        <dbReference type="ARBA" id="ARBA00045241"/>
    </source>
</evidence>
<evidence type="ECO:0000313" key="14">
    <source>
        <dbReference type="EMBL" id="JAN31240.1"/>
    </source>
</evidence>
<comment type="subcellular location">
    <subcellularLocation>
        <location evidence="1">Nucleus</location>
    </subcellularLocation>
</comment>
<organism evidence="14">
    <name type="scientific">Daphnia magna</name>
    <dbReference type="NCBI Taxonomy" id="35525"/>
    <lineage>
        <taxon>Eukaryota</taxon>
        <taxon>Metazoa</taxon>
        <taxon>Ecdysozoa</taxon>
        <taxon>Arthropoda</taxon>
        <taxon>Crustacea</taxon>
        <taxon>Branchiopoda</taxon>
        <taxon>Diplostraca</taxon>
        <taxon>Cladocera</taxon>
        <taxon>Anomopoda</taxon>
        <taxon>Daphniidae</taxon>
        <taxon>Daphnia</taxon>
    </lineage>
</organism>